<keyword evidence="3 5" id="KW-1133">Transmembrane helix</keyword>
<feature type="transmembrane region" description="Helical" evidence="5">
    <location>
        <begin position="131"/>
        <end position="149"/>
    </location>
</feature>
<dbReference type="Pfam" id="PF04932">
    <property type="entry name" value="Wzy_C"/>
    <property type="match status" value="1"/>
</dbReference>
<feature type="transmembrane region" description="Helical" evidence="5">
    <location>
        <begin position="203"/>
        <end position="222"/>
    </location>
</feature>
<sequence length="454" mass="47896">MIAADRKVSLAASLLTALLFGEVAAIGVDGPLLATIAAMAELLVGAGVLLVLRPSITFWRTFALPLVVAVLAWAWIASPTWFAVDPFGRQWSAPDMLPQASARFLGGIAVLTSAAAIGWRRGGVRLTIDRWMLWGLIDIALALALRHYNSDAVWGLDKGDLRDRFTGTFLNANAAGCYFAVLAVLALGRGLALAFDRSTPSTFLIQVATPIAFLGGIGACAITGSRTALLALVIAIILMGAQFGPQWMRQQRGNIRALAIGAGAIGLLLVFVLLGDATLERISLLGEDWTGRTDMWSLYGRLAGQAPLGYGPGGFDDAALHGFASIHEAHVAWYVHAPHNIVLSLLMTGGYPYLVLMVALAGALLFPFFRRAHRLREPAVVAAVVALGLILICASTDIALDMPAIAAIAAMLAGLVWGRASRFVAGALSIQEEEEERRLLTNGSAGEPATSPSA</sequence>
<feature type="transmembrane region" description="Helical" evidence="5">
    <location>
        <begin position="102"/>
        <end position="119"/>
    </location>
</feature>
<gene>
    <name evidence="7" type="ORF">HP438_17775</name>
</gene>
<dbReference type="Proteomes" id="UP000536441">
    <property type="component" value="Unassembled WGS sequence"/>
</dbReference>
<comment type="caution">
    <text evidence="7">The sequence shown here is derived from an EMBL/GenBank/DDBJ whole genome shotgun (WGS) entry which is preliminary data.</text>
</comment>
<dbReference type="RefSeq" id="WP_183988936.1">
    <property type="nucleotide sequence ID" value="NZ_CBCRYR010000034.1"/>
</dbReference>
<feature type="transmembrane region" description="Helical" evidence="5">
    <location>
        <begin position="35"/>
        <end position="52"/>
    </location>
</feature>
<accession>A0A7Y6B7F6</accession>
<feature type="transmembrane region" description="Helical" evidence="5">
    <location>
        <begin position="228"/>
        <end position="245"/>
    </location>
</feature>
<keyword evidence="2 5" id="KW-0812">Transmembrane</keyword>
<feature type="transmembrane region" description="Helical" evidence="5">
    <location>
        <begin position="169"/>
        <end position="191"/>
    </location>
</feature>
<feature type="domain" description="O-antigen ligase-related" evidence="6">
    <location>
        <begin position="212"/>
        <end position="357"/>
    </location>
</feature>
<keyword evidence="4 5" id="KW-0472">Membrane</keyword>
<feature type="transmembrane region" description="Helical" evidence="5">
    <location>
        <begin position="350"/>
        <end position="368"/>
    </location>
</feature>
<evidence type="ECO:0000256" key="1">
    <source>
        <dbReference type="ARBA" id="ARBA00004141"/>
    </source>
</evidence>
<organism evidence="7 8">
    <name type="scientific">Sphingomonas zeae</name>
    <dbReference type="NCBI Taxonomy" id="1646122"/>
    <lineage>
        <taxon>Bacteria</taxon>
        <taxon>Pseudomonadati</taxon>
        <taxon>Pseudomonadota</taxon>
        <taxon>Alphaproteobacteria</taxon>
        <taxon>Sphingomonadales</taxon>
        <taxon>Sphingomonadaceae</taxon>
        <taxon>Sphingomonas</taxon>
    </lineage>
</organism>
<dbReference type="InterPro" id="IPR007016">
    <property type="entry name" value="O-antigen_ligase-rel_domated"/>
</dbReference>
<dbReference type="GO" id="GO:0016020">
    <property type="term" value="C:membrane"/>
    <property type="evidence" value="ECO:0007669"/>
    <property type="project" value="UniProtKB-SubCell"/>
</dbReference>
<dbReference type="EMBL" id="JABMCH010000071">
    <property type="protein sequence ID" value="NUU48821.1"/>
    <property type="molecule type" value="Genomic_DNA"/>
</dbReference>
<dbReference type="PANTHER" id="PTHR37422">
    <property type="entry name" value="TEICHURONIC ACID BIOSYNTHESIS PROTEIN TUAE"/>
    <property type="match status" value="1"/>
</dbReference>
<dbReference type="InterPro" id="IPR051533">
    <property type="entry name" value="WaaL-like"/>
</dbReference>
<dbReference type="PANTHER" id="PTHR37422:SF13">
    <property type="entry name" value="LIPOPOLYSACCHARIDE BIOSYNTHESIS PROTEIN PA4999-RELATED"/>
    <property type="match status" value="1"/>
</dbReference>
<feature type="transmembrane region" description="Helical" evidence="5">
    <location>
        <begin position="406"/>
        <end position="430"/>
    </location>
</feature>
<dbReference type="AlphaFoldDB" id="A0A7Y6B7F6"/>
<feature type="transmembrane region" description="Helical" evidence="5">
    <location>
        <begin position="380"/>
        <end position="400"/>
    </location>
</feature>
<evidence type="ECO:0000313" key="8">
    <source>
        <dbReference type="Proteomes" id="UP000536441"/>
    </source>
</evidence>
<reference evidence="7 8" key="1">
    <citation type="submission" date="2020-05" db="EMBL/GenBank/DDBJ databases">
        <title>Genome Sequencing of Type Strains.</title>
        <authorList>
            <person name="Lemaire J.F."/>
            <person name="Inderbitzin P."/>
            <person name="Gregorio O.A."/>
            <person name="Collins S.B."/>
            <person name="Wespe N."/>
            <person name="Knight-Connoni V."/>
        </authorList>
    </citation>
    <scope>NUCLEOTIDE SEQUENCE [LARGE SCALE GENOMIC DNA]</scope>
    <source>
        <strain evidence="7 8">DSM 100049</strain>
    </source>
</reference>
<feature type="transmembrane region" description="Helical" evidence="5">
    <location>
        <begin position="64"/>
        <end position="82"/>
    </location>
</feature>
<protein>
    <recommendedName>
        <fullName evidence="6">O-antigen ligase-related domain-containing protein</fullName>
    </recommendedName>
</protein>
<evidence type="ECO:0000256" key="4">
    <source>
        <dbReference type="ARBA" id="ARBA00023136"/>
    </source>
</evidence>
<evidence type="ECO:0000256" key="2">
    <source>
        <dbReference type="ARBA" id="ARBA00022692"/>
    </source>
</evidence>
<name>A0A7Y6B7F6_9SPHN</name>
<proteinExistence type="predicted"/>
<evidence type="ECO:0000256" key="5">
    <source>
        <dbReference type="SAM" id="Phobius"/>
    </source>
</evidence>
<keyword evidence="8" id="KW-1185">Reference proteome</keyword>
<evidence type="ECO:0000256" key="3">
    <source>
        <dbReference type="ARBA" id="ARBA00022989"/>
    </source>
</evidence>
<feature type="transmembrane region" description="Helical" evidence="5">
    <location>
        <begin position="257"/>
        <end position="275"/>
    </location>
</feature>
<comment type="subcellular location">
    <subcellularLocation>
        <location evidence="1">Membrane</location>
        <topology evidence="1">Multi-pass membrane protein</topology>
    </subcellularLocation>
</comment>
<evidence type="ECO:0000259" key="6">
    <source>
        <dbReference type="Pfam" id="PF04932"/>
    </source>
</evidence>
<evidence type="ECO:0000313" key="7">
    <source>
        <dbReference type="EMBL" id="NUU48821.1"/>
    </source>
</evidence>